<keyword evidence="10" id="KW-1185">Reference proteome</keyword>
<organism evidence="9 10">
    <name type="scientific">Corynebacterium glaucum</name>
    <dbReference type="NCBI Taxonomy" id="187491"/>
    <lineage>
        <taxon>Bacteria</taxon>
        <taxon>Bacillati</taxon>
        <taxon>Actinomycetota</taxon>
        <taxon>Actinomycetes</taxon>
        <taxon>Mycobacteriales</taxon>
        <taxon>Corynebacteriaceae</taxon>
        <taxon>Corynebacterium</taxon>
    </lineage>
</organism>
<evidence type="ECO:0000256" key="5">
    <source>
        <dbReference type="ARBA" id="ARBA00023004"/>
    </source>
</evidence>
<dbReference type="GO" id="GO:0005524">
    <property type="term" value="F:ATP binding"/>
    <property type="evidence" value="ECO:0007669"/>
    <property type="project" value="InterPro"/>
</dbReference>
<evidence type="ECO:0000256" key="4">
    <source>
        <dbReference type="ARBA" id="ARBA00022496"/>
    </source>
</evidence>
<evidence type="ECO:0000259" key="8">
    <source>
        <dbReference type="SMART" id="SM00382"/>
    </source>
</evidence>
<dbReference type="CDD" id="cd00267">
    <property type="entry name" value="ABC_ATPase"/>
    <property type="match status" value="1"/>
</dbReference>
<dbReference type="Pfam" id="PF13476">
    <property type="entry name" value="AAA_23"/>
    <property type="match status" value="1"/>
</dbReference>
<dbReference type="OrthoDB" id="9784297at2"/>
<dbReference type="GO" id="GO:0005886">
    <property type="term" value="C:plasma membrane"/>
    <property type="evidence" value="ECO:0007669"/>
    <property type="project" value="UniProtKB-SubCell"/>
</dbReference>
<protein>
    <submittedName>
        <fullName evidence="9">Vitamin B12-transporter ATPase</fullName>
    </submittedName>
</protein>
<gene>
    <name evidence="9" type="ORF">CGLAU_11890</name>
</gene>
<dbReference type="GO" id="GO:0016887">
    <property type="term" value="F:ATP hydrolysis activity"/>
    <property type="evidence" value="ECO:0007669"/>
    <property type="project" value="InterPro"/>
</dbReference>
<dbReference type="InterPro" id="IPR003959">
    <property type="entry name" value="ATPase_AAA_core"/>
</dbReference>
<evidence type="ECO:0000256" key="7">
    <source>
        <dbReference type="ARBA" id="ARBA00023136"/>
    </source>
</evidence>
<dbReference type="Pfam" id="PF13304">
    <property type="entry name" value="AAA_21"/>
    <property type="match status" value="1"/>
</dbReference>
<feature type="domain" description="AAA+ ATPase" evidence="8">
    <location>
        <begin position="33"/>
        <end position="207"/>
    </location>
</feature>
<dbReference type="RefSeq" id="WP_095660875.1">
    <property type="nucleotide sequence ID" value="NZ_CP019688.1"/>
</dbReference>
<evidence type="ECO:0000313" key="10">
    <source>
        <dbReference type="Proteomes" id="UP000217209"/>
    </source>
</evidence>
<dbReference type="InterPro" id="IPR038729">
    <property type="entry name" value="Rad50/SbcC_AAA"/>
</dbReference>
<keyword evidence="4" id="KW-0410">Iron transport</keyword>
<evidence type="ECO:0000256" key="1">
    <source>
        <dbReference type="ARBA" id="ARBA00004202"/>
    </source>
</evidence>
<proteinExistence type="predicted"/>
<dbReference type="InterPro" id="IPR051535">
    <property type="entry name" value="Siderophore_ABC-ATPase"/>
</dbReference>
<evidence type="ECO:0000256" key="2">
    <source>
        <dbReference type="ARBA" id="ARBA00022448"/>
    </source>
</evidence>
<dbReference type="AlphaFoldDB" id="A0A1Q2HZL0"/>
<keyword evidence="6" id="KW-0406">Ion transport</keyword>
<keyword evidence="7" id="KW-0472">Membrane</keyword>
<dbReference type="EMBL" id="CP019688">
    <property type="protein sequence ID" value="AQQ16306.1"/>
    <property type="molecule type" value="Genomic_DNA"/>
</dbReference>
<dbReference type="GO" id="GO:0006826">
    <property type="term" value="P:iron ion transport"/>
    <property type="evidence" value="ECO:0007669"/>
    <property type="project" value="UniProtKB-KW"/>
</dbReference>
<keyword evidence="3" id="KW-1003">Cell membrane</keyword>
<evidence type="ECO:0000256" key="6">
    <source>
        <dbReference type="ARBA" id="ARBA00023065"/>
    </source>
</evidence>
<dbReference type="PANTHER" id="PTHR42771:SF2">
    <property type="entry name" value="IRON(3+)-HYDROXAMATE IMPORT ATP-BINDING PROTEIN FHUC"/>
    <property type="match status" value="1"/>
</dbReference>
<dbReference type="Gene3D" id="3.40.50.300">
    <property type="entry name" value="P-loop containing nucleotide triphosphate hydrolases"/>
    <property type="match status" value="2"/>
</dbReference>
<name>A0A1Q2HZL0_9CORY</name>
<dbReference type="InterPro" id="IPR003593">
    <property type="entry name" value="AAA+_ATPase"/>
</dbReference>
<keyword evidence="2" id="KW-0813">Transport</keyword>
<sequence length="230" mass="24872">MFVDRVRIDAEVRGYAAGLDVVKHLASSPLTLTSQVTVFTGDNGSGKSTLIEAIAVARGANAEGGSRNARYATRKSVSALWEALTITRSENPSDVFFLRGETYLGLSEYYQSLGANPLSDLVELSHGQGLMRIFRDRFGQGALLLLDEPEDGLSVFAQLELMGILWHLADAGSQIIMATHSPVLLGIPDAALLEVSEDGIHPIRFEECEAVTAHREFIANPNATANFLIQ</sequence>
<dbReference type="GO" id="GO:0006302">
    <property type="term" value="P:double-strand break repair"/>
    <property type="evidence" value="ECO:0007669"/>
    <property type="project" value="InterPro"/>
</dbReference>
<dbReference type="Proteomes" id="UP000217209">
    <property type="component" value="Chromosome"/>
</dbReference>
<dbReference type="PANTHER" id="PTHR42771">
    <property type="entry name" value="IRON(3+)-HYDROXAMATE IMPORT ATP-BINDING PROTEIN FHUC"/>
    <property type="match status" value="1"/>
</dbReference>
<evidence type="ECO:0000256" key="3">
    <source>
        <dbReference type="ARBA" id="ARBA00022475"/>
    </source>
</evidence>
<dbReference type="KEGG" id="cgv:CGLAU_11890"/>
<dbReference type="InterPro" id="IPR027417">
    <property type="entry name" value="P-loop_NTPase"/>
</dbReference>
<evidence type="ECO:0000313" key="9">
    <source>
        <dbReference type="EMBL" id="AQQ16306.1"/>
    </source>
</evidence>
<accession>A0A1Q2HZL0</accession>
<dbReference type="SUPFAM" id="SSF52540">
    <property type="entry name" value="P-loop containing nucleoside triphosphate hydrolases"/>
    <property type="match status" value="1"/>
</dbReference>
<reference evidence="9 10" key="1">
    <citation type="submission" date="2016-12" db="EMBL/GenBank/DDBJ databases">
        <authorList>
            <person name="Song W.-J."/>
            <person name="Kurnit D.M."/>
        </authorList>
    </citation>
    <scope>NUCLEOTIDE SEQUENCE [LARGE SCALE GENOMIC DNA]</scope>
    <source>
        <strain evidence="9 10">DSM 30827</strain>
    </source>
</reference>
<comment type="subcellular location">
    <subcellularLocation>
        <location evidence="1">Cell membrane</location>
        <topology evidence="1">Peripheral membrane protein</topology>
    </subcellularLocation>
</comment>
<dbReference type="SMART" id="SM00382">
    <property type="entry name" value="AAA"/>
    <property type="match status" value="1"/>
</dbReference>
<keyword evidence="5" id="KW-0408">Iron</keyword>